<dbReference type="Proteomes" id="UP001224433">
    <property type="component" value="Chromosome"/>
</dbReference>
<reference evidence="2 3" key="1">
    <citation type="submission" date="2023-03" db="EMBL/GenBank/DDBJ databases">
        <title>Isolation and description of six Streptomyces strains from soil environments, able to metabolize different microbial glucans.</title>
        <authorList>
            <person name="Widen T."/>
            <person name="Larsbrink J."/>
        </authorList>
    </citation>
    <scope>NUCLEOTIDE SEQUENCE [LARGE SCALE GENOMIC DNA]</scope>
    <source>
        <strain evidence="2 3">Alt3</strain>
    </source>
</reference>
<evidence type="ECO:0000256" key="1">
    <source>
        <dbReference type="SAM" id="SignalP"/>
    </source>
</evidence>
<name>A0ABY9J9B3_9ACTN</name>
<dbReference type="Pfam" id="PF07467">
    <property type="entry name" value="BLIP"/>
    <property type="match status" value="1"/>
</dbReference>
<keyword evidence="1" id="KW-0732">Signal</keyword>
<dbReference type="RefSeq" id="WP_306102773.1">
    <property type="nucleotide sequence ID" value="NZ_CP120983.1"/>
</dbReference>
<dbReference type="InterPro" id="IPR024221">
    <property type="entry name" value="BLIP_dom_sf"/>
</dbReference>
<dbReference type="SUPFAM" id="SSF55648">
    <property type="entry name" value="beta-lactamase-inhibitor protein, BLIP"/>
    <property type="match status" value="1"/>
</dbReference>
<evidence type="ECO:0000313" key="2">
    <source>
        <dbReference type="EMBL" id="WLQ62566.1"/>
    </source>
</evidence>
<keyword evidence="3" id="KW-1185">Reference proteome</keyword>
<dbReference type="InterPro" id="IPR009099">
    <property type="entry name" value="Beta-lactamas_inhib"/>
</dbReference>
<dbReference type="EMBL" id="CP120983">
    <property type="protein sequence ID" value="WLQ62566.1"/>
    <property type="molecule type" value="Genomic_DNA"/>
</dbReference>
<accession>A0ABY9J9B3</accession>
<sequence>MARTGVALVAAAAAVVATGSAAQAEAGFSAEKYEQVQFGMTFDEVWEISGGGSMCHTGGSLGDSILCYTESGDYAPYGGFSFTDEGELWNKRNEYLYKAKTPSVKLSHYNRTALGMTEAQLWAAVPKDSCVSQGESYPNWPAKTGFEEKYYCAAATGLFPPSASFHLTDGILTYRYQRSLT</sequence>
<gene>
    <name evidence="2" type="ORF">P8A20_02720</name>
</gene>
<protein>
    <submittedName>
        <fullName evidence="2">BLIP family protein</fullName>
    </submittedName>
</protein>
<evidence type="ECO:0000313" key="3">
    <source>
        <dbReference type="Proteomes" id="UP001224433"/>
    </source>
</evidence>
<feature type="signal peptide" evidence="1">
    <location>
        <begin position="1"/>
        <end position="24"/>
    </location>
</feature>
<feature type="chain" id="PRO_5045308347" evidence="1">
    <location>
        <begin position="25"/>
        <end position="181"/>
    </location>
</feature>
<organism evidence="2 3">
    <name type="scientific">Streptomyces glycanivorans</name>
    <dbReference type="NCBI Taxonomy" id="3033808"/>
    <lineage>
        <taxon>Bacteria</taxon>
        <taxon>Bacillati</taxon>
        <taxon>Actinomycetota</taxon>
        <taxon>Actinomycetes</taxon>
        <taxon>Kitasatosporales</taxon>
        <taxon>Streptomycetaceae</taxon>
        <taxon>Streptomyces</taxon>
    </lineage>
</organism>
<proteinExistence type="predicted"/>
<dbReference type="Gene3D" id="3.10.450.730">
    <property type="entry name" value="BLIP domain"/>
    <property type="match status" value="1"/>
</dbReference>